<keyword evidence="2" id="KW-0001">2Fe-2S</keyword>
<dbReference type="SUPFAM" id="SSF55961">
    <property type="entry name" value="Bet v1-like"/>
    <property type="match status" value="1"/>
</dbReference>
<dbReference type="PRINTS" id="PR00090">
    <property type="entry name" value="RNGDIOXGNASE"/>
</dbReference>
<evidence type="ECO:0000256" key="4">
    <source>
        <dbReference type="ARBA" id="ARBA00023002"/>
    </source>
</evidence>
<dbReference type="CDD" id="cd03469">
    <property type="entry name" value="Rieske_RO_Alpha_N"/>
    <property type="match status" value="1"/>
</dbReference>
<dbReference type="InterPro" id="IPR017941">
    <property type="entry name" value="Rieske_2Fe-2S"/>
</dbReference>
<comment type="cofactor">
    <cofactor evidence="1">
        <name>Fe cation</name>
        <dbReference type="ChEBI" id="CHEBI:24875"/>
    </cofactor>
</comment>
<protein>
    <submittedName>
        <fullName evidence="8">Aromatic ring-hydroxylating dioxygenase subunit alpha</fullName>
    </submittedName>
</protein>
<dbReference type="Pfam" id="PF00848">
    <property type="entry name" value="Ring_hydroxyl_A"/>
    <property type="match status" value="1"/>
</dbReference>
<reference evidence="8 9" key="1">
    <citation type="journal article" date="2020" name="Insects">
        <title>Bacteria Belonging to Pseudomonas typographi sp. nov. from the Bark Beetle Ips typographus Have Genomic Potential to Aid in the Host Ecology.</title>
        <authorList>
            <person name="Peral-Aranega E."/>
            <person name="Saati-Santamaria Z."/>
            <person name="Kolarik M."/>
            <person name="Rivas R."/>
            <person name="Garcia-Fraile P."/>
        </authorList>
    </citation>
    <scope>NUCLEOTIDE SEQUENCE [LARGE SCALE GENOMIC DNA]</scope>
    <source>
        <strain evidence="8 9">CA3A</strain>
    </source>
</reference>
<dbReference type="InterPro" id="IPR015879">
    <property type="entry name" value="Ring_hydroxy_dOase_asu_C_dom"/>
</dbReference>
<evidence type="ECO:0000256" key="1">
    <source>
        <dbReference type="ARBA" id="ARBA00001962"/>
    </source>
</evidence>
<keyword evidence="3" id="KW-0479">Metal-binding</keyword>
<dbReference type="InterPro" id="IPR001663">
    <property type="entry name" value="Rng_hydr_dOase-A"/>
</dbReference>
<dbReference type="PANTHER" id="PTHR43756">
    <property type="entry name" value="CHOLINE MONOOXYGENASE, CHLOROPLASTIC"/>
    <property type="match status" value="1"/>
</dbReference>
<evidence type="ECO:0000256" key="3">
    <source>
        <dbReference type="ARBA" id="ARBA00022723"/>
    </source>
</evidence>
<keyword evidence="8" id="KW-0223">Dioxygenase</keyword>
<keyword evidence="5" id="KW-0408">Iron</keyword>
<sequence length="390" mass="42817">MTELISTDITDPTQGVAHLIEALREDLGKDAEHSRTLPPQTYYSPAFFALEQAKVFRADWMCIGHVAQLANVGDYFSINILGEPLLAVRSAEGIAVMSRVCLHRWMPIVEGAGNARGFACPFHHWSYGLDGQMLGAPSMEQAAGFDAKALRLPRVRSEVVSGLIFITFSDAVASIGDRLHDLVPLLGKYHLADLGVAFTLDYDCDFNWKIAAETFMECYHHSAVHRGTLEHSFPGRLSSIGEGGEGWSICQQPLRAKGELSEILTPGLVPFEGLSEADMRRINLVQIFPNCLLGLDPDRVSVTTLLPISAELTVWHRVVLVSPAAMAQPDFADTCARMQARGKTIAGEDVAVNGIQQRALHSAYAGPGRLSHLERTVWQQANYLRSRLLD</sequence>
<name>A0ABR7YYY6_9PSED</name>
<dbReference type="PROSITE" id="PS51296">
    <property type="entry name" value="RIESKE"/>
    <property type="match status" value="1"/>
</dbReference>
<evidence type="ECO:0000256" key="5">
    <source>
        <dbReference type="ARBA" id="ARBA00023004"/>
    </source>
</evidence>
<evidence type="ECO:0000256" key="2">
    <source>
        <dbReference type="ARBA" id="ARBA00022714"/>
    </source>
</evidence>
<dbReference type="Gene3D" id="2.102.10.10">
    <property type="entry name" value="Rieske [2Fe-2S] iron-sulphur domain"/>
    <property type="match status" value="1"/>
</dbReference>
<dbReference type="RefSeq" id="WP_190418627.1">
    <property type="nucleotide sequence ID" value="NZ_JAAOCA010000006.1"/>
</dbReference>
<gene>
    <name evidence="8" type="ORF">HAQ05_06595</name>
</gene>
<proteinExistence type="predicted"/>
<dbReference type="Gene3D" id="3.90.380.10">
    <property type="entry name" value="Naphthalene 1,2-dioxygenase Alpha Subunit, Chain A, domain 1"/>
    <property type="match status" value="1"/>
</dbReference>
<evidence type="ECO:0000256" key="6">
    <source>
        <dbReference type="ARBA" id="ARBA00023014"/>
    </source>
</evidence>
<dbReference type="Pfam" id="PF00355">
    <property type="entry name" value="Rieske"/>
    <property type="match status" value="1"/>
</dbReference>
<evidence type="ECO:0000313" key="9">
    <source>
        <dbReference type="Proteomes" id="UP000805841"/>
    </source>
</evidence>
<comment type="caution">
    <text evidence="8">The sequence shown here is derived from an EMBL/GenBank/DDBJ whole genome shotgun (WGS) entry which is preliminary data.</text>
</comment>
<organism evidence="8 9">
    <name type="scientific">Pseudomonas typographi</name>
    <dbReference type="NCBI Taxonomy" id="2715964"/>
    <lineage>
        <taxon>Bacteria</taxon>
        <taxon>Pseudomonadati</taxon>
        <taxon>Pseudomonadota</taxon>
        <taxon>Gammaproteobacteria</taxon>
        <taxon>Pseudomonadales</taxon>
        <taxon>Pseudomonadaceae</taxon>
        <taxon>Pseudomonas</taxon>
    </lineage>
</organism>
<evidence type="ECO:0000259" key="7">
    <source>
        <dbReference type="PROSITE" id="PS51296"/>
    </source>
</evidence>
<keyword evidence="4" id="KW-0560">Oxidoreductase</keyword>
<dbReference type="EMBL" id="JAAOCA010000006">
    <property type="protein sequence ID" value="MBD1598373.1"/>
    <property type="molecule type" value="Genomic_DNA"/>
</dbReference>
<dbReference type="PANTHER" id="PTHR43756:SF5">
    <property type="entry name" value="CHOLINE MONOOXYGENASE, CHLOROPLASTIC"/>
    <property type="match status" value="1"/>
</dbReference>
<evidence type="ECO:0000313" key="8">
    <source>
        <dbReference type="EMBL" id="MBD1598373.1"/>
    </source>
</evidence>
<keyword evidence="6" id="KW-0411">Iron-sulfur</keyword>
<keyword evidence="9" id="KW-1185">Reference proteome</keyword>
<dbReference type="Proteomes" id="UP000805841">
    <property type="component" value="Unassembled WGS sequence"/>
</dbReference>
<dbReference type="InterPro" id="IPR036922">
    <property type="entry name" value="Rieske_2Fe-2S_sf"/>
</dbReference>
<dbReference type="SUPFAM" id="SSF50022">
    <property type="entry name" value="ISP domain"/>
    <property type="match status" value="1"/>
</dbReference>
<accession>A0ABR7YYY6</accession>
<feature type="domain" description="Rieske" evidence="7">
    <location>
        <begin position="60"/>
        <end position="166"/>
    </location>
</feature>
<dbReference type="GO" id="GO:0051213">
    <property type="term" value="F:dioxygenase activity"/>
    <property type="evidence" value="ECO:0007669"/>
    <property type="project" value="UniProtKB-KW"/>
</dbReference>